<proteinExistence type="predicted"/>
<gene>
    <name evidence="2" type="ORF">ATANTOWER_002870</name>
</gene>
<comment type="caution">
    <text evidence="2">The sequence shown here is derived from an EMBL/GenBank/DDBJ whole genome shotgun (WGS) entry which is preliminary data.</text>
</comment>
<sequence length="116" mass="13172">MFIPDSEMTDFILNTVWVLINSLCSVWPPEPVAFFFRIRIRISFIAKFVHTNKEFDSGTLCSFVLFLHFCLLFLLLVYLEVDAGSVSQGEIYLSAQCISDLLSSWTPAGPSAFCYL</sequence>
<feature type="transmembrane region" description="Helical" evidence="1">
    <location>
        <begin position="12"/>
        <end position="36"/>
    </location>
</feature>
<dbReference type="Proteomes" id="UP001345963">
    <property type="component" value="Unassembled WGS sequence"/>
</dbReference>
<feature type="transmembrane region" description="Helical" evidence="1">
    <location>
        <begin position="57"/>
        <end position="79"/>
    </location>
</feature>
<keyword evidence="3" id="KW-1185">Reference proteome</keyword>
<accession>A0ABU7C762</accession>
<reference evidence="2 3" key="1">
    <citation type="submission" date="2021-07" db="EMBL/GenBank/DDBJ databases">
        <authorList>
            <person name="Palmer J.M."/>
        </authorList>
    </citation>
    <scope>NUCLEOTIDE SEQUENCE [LARGE SCALE GENOMIC DNA]</scope>
    <source>
        <strain evidence="2 3">AT_MEX2019</strain>
        <tissue evidence="2">Muscle</tissue>
    </source>
</reference>
<evidence type="ECO:0000313" key="2">
    <source>
        <dbReference type="EMBL" id="MED6258095.1"/>
    </source>
</evidence>
<keyword evidence="1" id="KW-0472">Membrane</keyword>
<name>A0ABU7C762_9TELE</name>
<keyword evidence="1" id="KW-1133">Transmembrane helix</keyword>
<evidence type="ECO:0000256" key="1">
    <source>
        <dbReference type="SAM" id="Phobius"/>
    </source>
</evidence>
<keyword evidence="1" id="KW-0812">Transmembrane</keyword>
<protein>
    <submittedName>
        <fullName evidence="2">Uncharacterized protein</fullName>
    </submittedName>
</protein>
<evidence type="ECO:0000313" key="3">
    <source>
        <dbReference type="Proteomes" id="UP001345963"/>
    </source>
</evidence>
<organism evidence="2 3">
    <name type="scientific">Ataeniobius toweri</name>
    <dbReference type="NCBI Taxonomy" id="208326"/>
    <lineage>
        <taxon>Eukaryota</taxon>
        <taxon>Metazoa</taxon>
        <taxon>Chordata</taxon>
        <taxon>Craniata</taxon>
        <taxon>Vertebrata</taxon>
        <taxon>Euteleostomi</taxon>
        <taxon>Actinopterygii</taxon>
        <taxon>Neopterygii</taxon>
        <taxon>Teleostei</taxon>
        <taxon>Neoteleostei</taxon>
        <taxon>Acanthomorphata</taxon>
        <taxon>Ovalentaria</taxon>
        <taxon>Atherinomorphae</taxon>
        <taxon>Cyprinodontiformes</taxon>
        <taxon>Goodeidae</taxon>
        <taxon>Ataeniobius</taxon>
    </lineage>
</organism>
<dbReference type="EMBL" id="JAHUTI010079974">
    <property type="protein sequence ID" value="MED6258095.1"/>
    <property type="molecule type" value="Genomic_DNA"/>
</dbReference>